<dbReference type="Proteomes" id="UP000265520">
    <property type="component" value="Unassembled WGS sequence"/>
</dbReference>
<accession>A0A392S5S0</accession>
<comment type="caution">
    <text evidence="1">The sequence shown here is derived from an EMBL/GenBank/DDBJ whole genome shotgun (WGS) entry which is preliminary data.</text>
</comment>
<organism evidence="1 2">
    <name type="scientific">Trifolium medium</name>
    <dbReference type="NCBI Taxonomy" id="97028"/>
    <lineage>
        <taxon>Eukaryota</taxon>
        <taxon>Viridiplantae</taxon>
        <taxon>Streptophyta</taxon>
        <taxon>Embryophyta</taxon>
        <taxon>Tracheophyta</taxon>
        <taxon>Spermatophyta</taxon>
        <taxon>Magnoliopsida</taxon>
        <taxon>eudicotyledons</taxon>
        <taxon>Gunneridae</taxon>
        <taxon>Pentapetalae</taxon>
        <taxon>rosids</taxon>
        <taxon>fabids</taxon>
        <taxon>Fabales</taxon>
        <taxon>Fabaceae</taxon>
        <taxon>Papilionoideae</taxon>
        <taxon>50 kb inversion clade</taxon>
        <taxon>NPAAA clade</taxon>
        <taxon>Hologalegina</taxon>
        <taxon>IRL clade</taxon>
        <taxon>Trifolieae</taxon>
        <taxon>Trifolium</taxon>
    </lineage>
</organism>
<dbReference type="AlphaFoldDB" id="A0A392S5S0"/>
<sequence>KLKPPQILCSACLSLGVAGRHSCETVASRRQSSPVWAFLSVVSSLPVTRRGWATGAMF</sequence>
<evidence type="ECO:0000313" key="1">
    <source>
        <dbReference type="EMBL" id="MCI44293.1"/>
    </source>
</evidence>
<evidence type="ECO:0000313" key="2">
    <source>
        <dbReference type="Proteomes" id="UP000265520"/>
    </source>
</evidence>
<proteinExistence type="predicted"/>
<keyword evidence="2" id="KW-1185">Reference proteome</keyword>
<reference evidence="1 2" key="1">
    <citation type="journal article" date="2018" name="Front. Plant Sci.">
        <title>Red Clover (Trifolium pratense) and Zigzag Clover (T. medium) - A Picture of Genomic Similarities and Differences.</title>
        <authorList>
            <person name="Dluhosova J."/>
            <person name="Istvanek J."/>
            <person name="Nedelnik J."/>
            <person name="Repkova J."/>
        </authorList>
    </citation>
    <scope>NUCLEOTIDE SEQUENCE [LARGE SCALE GENOMIC DNA]</scope>
    <source>
        <strain evidence="2">cv. 10/8</strain>
        <tissue evidence="1">Leaf</tissue>
    </source>
</reference>
<feature type="non-terminal residue" evidence="1">
    <location>
        <position position="1"/>
    </location>
</feature>
<name>A0A392S5S0_9FABA</name>
<dbReference type="EMBL" id="LXQA010328717">
    <property type="protein sequence ID" value="MCI44293.1"/>
    <property type="molecule type" value="Genomic_DNA"/>
</dbReference>
<protein>
    <submittedName>
        <fullName evidence="1">Uncharacterized protein</fullName>
    </submittedName>
</protein>